<comment type="cofactor">
    <cofactor evidence="1 4">
        <name>pyridoxal 5'-phosphate</name>
        <dbReference type="ChEBI" id="CHEBI:597326"/>
    </cofactor>
</comment>
<evidence type="ECO:0000256" key="3">
    <source>
        <dbReference type="PIRSR" id="PIRSR001434-2"/>
    </source>
</evidence>
<dbReference type="NCBIfam" id="NF005758">
    <property type="entry name" value="PRK07582.1"/>
    <property type="match status" value="1"/>
</dbReference>
<dbReference type="Pfam" id="PF01053">
    <property type="entry name" value="Cys_Met_Meta_PP"/>
    <property type="match status" value="1"/>
</dbReference>
<dbReference type="PANTHER" id="PTHR11808:SF85">
    <property type="entry name" value="CYSTATHIONINE GAMMA-LYASE-RELATED"/>
    <property type="match status" value="1"/>
</dbReference>
<accession>A0A4S3MUF0</accession>
<dbReference type="GO" id="GO:0004123">
    <property type="term" value="F:cystathionine gamma-lyase activity"/>
    <property type="evidence" value="ECO:0007669"/>
    <property type="project" value="TreeGrafter"/>
</dbReference>
<dbReference type="FunFam" id="3.40.640.10:FF:000046">
    <property type="entry name" value="Cystathionine gamma-lyase"/>
    <property type="match status" value="1"/>
</dbReference>
<comment type="similarity">
    <text evidence="4">Belongs to the trans-sulfuration enzymes family.</text>
</comment>
<dbReference type="AlphaFoldDB" id="A0A4S3MUF0"/>
<reference evidence="5 6" key="1">
    <citation type="submission" date="2019-04" db="EMBL/GenBank/DDBJ databases">
        <title>Draft genome sequence of Gemmobacter aestuarii sp. nov.</title>
        <authorList>
            <person name="Hameed A."/>
            <person name="Lin S.-Y."/>
            <person name="Shahina M."/>
            <person name="Lai W.-A."/>
            <person name="Young C.-C."/>
        </authorList>
    </citation>
    <scope>NUCLEOTIDE SEQUENCE [LARGE SCALE GENOMIC DNA]</scope>
    <source>
        <strain evidence="5 6">CC-PW-75</strain>
    </source>
</reference>
<evidence type="ECO:0000313" key="6">
    <source>
        <dbReference type="Proteomes" id="UP000309450"/>
    </source>
</evidence>
<dbReference type="EC" id="4.4.1.1" evidence="5"/>
<dbReference type="PIRSF" id="PIRSF001434">
    <property type="entry name" value="CGS"/>
    <property type="match status" value="1"/>
</dbReference>
<dbReference type="SUPFAM" id="SSF53383">
    <property type="entry name" value="PLP-dependent transferases"/>
    <property type="match status" value="1"/>
</dbReference>
<evidence type="ECO:0000256" key="2">
    <source>
        <dbReference type="ARBA" id="ARBA00022898"/>
    </source>
</evidence>
<organism evidence="5 6">
    <name type="scientific">Aliigemmobacter aestuarii</name>
    <dbReference type="NCBI Taxonomy" id="1445661"/>
    <lineage>
        <taxon>Bacteria</taxon>
        <taxon>Pseudomonadati</taxon>
        <taxon>Pseudomonadota</taxon>
        <taxon>Alphaproteobacteria</taxon>
        <taxon>Rhodobacterales</taxon>
        <taxon>Paracoccaceae</taxon>
        <taxon>Aliigemmobacter</taxon>
    </lineage>
</organism>
<feature type="modified residue" description="N6-(pyridoxal phosphate)lysine" evidence="3">
    <location>
        <position position="192"/>
    </location>
</feature>
<proteinExistence type="inferred from homology"/>
<dbReference type="GO" id="GO:0019346">
    <property type="term" value="P:transsulfuration"/>
    <property type="evidence" value="ECO:0007669"/>
    <property type="project" value="InterPro"/>
</dbReference>
<keyword evidence="2 3" id="KW-0663">Pyridoxal phosphate</keyword>
<dbReference type="GO" id="GO:0030170">
    <property type="term" value="F:pyridoxal phosphate binding"/>
    <property type="evidence" value="ECO:0007669"/>
    <property type="project" value="InterPro"/>
</dbReference>
<dbReference type="InterPro" id="IPR015421">
    <property type="entry name" value="PyrdxlP-dep_Trfase_major"/>
</dbReference>
<dbReference type="InterPro" id="IPR015424">
    <property type="entry name" value="PyrdxlP-dep_Trfase"/>
</dbReference>
<name>A0A4S3MUF0_9RHOB</name>
<protein>
    <submittedName>
        <fullName evidence="5">Cystathionine gamma-lyase</fullName>
        <ecNumber evidence="5">4.4.1.1</ecNumber>
    </submittedName>
</protein>
<dbReference type="GO" id="GO:0005737">
    <property type="term" value="C:cytoplasm"/>
    <property type="evidence" value="ECO:0007669"/>
    <property type="project" value="TreeGrafter"/>
</dbReference>
<evidence type="ECO:0000256" key="4">
    <source>
        <dbReference type="RuleBase" id="RU362118"/>
    </source>
</evidence>
<dbReference type="Gene3D" id="3.90.1150.10">
    <property type="entry name" value="Aspartate Aminotransferase, domain 1"/>
    <property type="match status" value="1"/>
</dbReference>
<dbReference type="PANTHER" id="PTHR11808">
    <property type="entry name" value="TRANS-SULFURATION ENZYME FAMILY MEMBER"/>
    <property type="match status" value="1"/>
</dbReference>
<dbReference type="Gene3D" id="3.40.640.10">
    <property type="entry name" value="Type I PLP-dependent aspartate aminotransferase-like (Major domain)"/>
    <property type="match status" value="1"/>
</dbReference>
<evidence type="ECO:0000313" key="5">
    <source>
        <dbReference type="EMBL" id="THD85803.1"/>
    </source>
</evidence>
<keyword evidence="6" id="KW-1185">Reference proteome</keyword>
<dbReference type="GO" id="GO:0019343">
    <property type="term" value="P:cysteine biosynthetic process via cystathionine"/>
    <property type="evidence" value="ECO:0007669"/>
    <property type="project" value="TreeGrafter"/>
</dbReference>
<keyword evidence="5" id="KW-0456">Lyase</keyword>
<dbReference type="InterPro" id="IPR015422">
    <property type="entry name" value="PyrdxlP-dep_Trfase_small"/>
</dbReference>
<gene>
    <name evidence="5" type="ORF">E7811_01510</name>
</gene>
<dbReference type="EMBL" id="SSND01000001">
    <property type="protein sequence ID" value="THD85803.1"/>
    <property type="molecule type" value="Genomic_DNA"/>
</dbReference>
<dbReference type="Proteomes" id="UP000309450">
    <property type="component" value="Unassembled WGS sequence"/>
</dbReference>
<dbReference type="OrthoDB" id="9805807at2"/>
<dbReference type="InterPro" id="IPR000277">
    <property type="entry name" value="Cys/Met-Metab_PyrdxlP-dep_enz"/>
</dbReference>
<sequence>MNDRVARLLNHRKGRLAKGDPVVAPIVTSATFHLPDVQGAAHVYGRNGSPTWEELEAQLAILEDAECVTFPSGMAAISAALFATLGAGARLVIPSDGYYVTRILSSGFLASFGVEVVEMPTAAMETADFTGATVVYLETPSNPGLDVIDLAATSARARAAGALVIVDNTTMTPLLQRPLDLGADLVVAADTKAPSGHSDVLMGHVAGRDAVLMARVRDWRRMAGVVPGGFEAWLVHRGLETLEVRLERMCASAAVIAARLADHPAVGALRYPGLAGDPSHRAVASGQMANGGFLIGFTLADAGRAEAFLARCFCIAQSTSFGGTHSAGERRARWGDAVPEGFIRLSVGLEPVETLWRAIAEALPEG</sequence>
<comment type="caution">
    <text evidence="5">The sequence shown here is derived from an EMBL/GenBank/DDBJ whole genome shotgun (WGS) entry which is preliminary data.</text>
</comment>
<evidence type="ECO:0000256" key="1">
    <source>
        <dbReference type="ARBA" id="ARBA00001933"/>
    </source>
</evidence>